<accession>A0A919T037</accession>
<name>A0A919T037_9ACTN</name>
<dbReference type="Gene3D" id="3.90.1200.10">
    <property type="match status" value="1"/>
</dbReference>
<protein>
    <recommendedName>
        <fullName evidence="1">Aminoglycoside phosphotransferase domain-containing protein</fullName>
    </recommendedName>
</protein>
<dbReference type="RefSeq" id="WP_213001767.1">
    <property type="nucleotide sequence ID" value="NZ_BAAATW010000020.1"/>
</dbReference>
<evidence type="ECO:0000313" key="2">
    <source>
        <dbReference type="EMBL" id="GIM80869.1"/>
    </source>
</evidence>
<keyword evidence="3" id="KW-1185">Reference proteome</keyword>
<dbReference type="Pfam" id="PF01636">
    <property type="entry name" value="APH"/>
    <property type="match status" value="1"/>
</dbReference>
<reference evidence="2" key="1">
    <citation type="submission" date="2021-03" db="EMBL/GenBank/DDBJ databases">
        <title>Whole genome shotgun sequence of Actinoplanes consettensis NBRC 14913.</title>
        <authorList>
            <person name="Komaki H."/>
            <person name="Tamura T."/>
        </authorList>
    </citation>
    <scope>NUCLEOTIDE SEQUENCE</scope>
    <source>
        <strain evidence="2">NBRC 14913</strain>
    </source>
</reference>
<organism evidence="2 3">
    <name type="scientific">Winogradskya consettensis</name>
    <dbReference type="NCBI Taxonomy" id="113560"/>
    <lineage>
        <taxon>Bacteria</taxon>
        <taxon>Bacillati</taxon>
        <taxon>Actinomycetota</taxon>
        <taxon>Actinomycetes</taxon>
        <taxon>Micromonosporales</taxon>
        <taxon>Micromonosporaceae</taxon>
        <taxon>Winogradskya</taxon>
    </lineage>
</organism>
<proteinExistence type="predicted"/>
<dbReference type="EMBL" id="BOQP01000044">
    <property type="protein sequence ID" value="GIM80869.1"/>
    <property type="molecule type" value="Genomic_DNA"/>
</dbReference>
<evidence type="ECO:0000313" key="3">
    <source>
        <dbReference type="Proteomes" id="UP000680865"/>
    </source>
</evidence>
<dbReference type="InterPro" id="IPR002575">
    <property type="entry name" value="Aminoglycoside_PTrfase"/>
</dbReference>
<gene>
    <name evidence="2" type="ORF">Aco04nite_73260</name>
</gene>
<dbReference type="SUPFAM" id="SSF56112">
    <property type="entry name" value="Protein kinase-like (PK-like)"/>
    <property type="match status" value="1"/>
</dbReference>
<dbReference type="AlphaFoldDB" id="A0A919T037"/>
<sequence length="327" mass="35673">MYTRSSLVPAGDEAERIAAAFAVGRATAPLARVDGGISHALFRLRTTTGSYAAKRLTVVADPGWWDEYHTAAGIEHSAYAAGVRMPDRLAPEVVALDQDGTRQYWQLHRWCDGRHPTGPGAEVADWAGTTLALLHARPGDDPAPRPAPYPIDSWHEWLRGHDTAFAREVHRHLPTVEAALDYLGRPGPPLTPVASHRDIKPDNVLLTAAGPVLLDWDSAGPDTAEHELLRTALAMGFEEQLPFARTIGAYRRAGGRPLPAVPALFQGIVEAQLRTAEWLLWRALGHRDDDPAARALAATECLTRLRGAAKSLRRVPEWATWLAELPG</sequence>
<feature type="domain" description="Aminoglycoside phosphotransferase" evidence="1">
    <location>
        <begin position="31"/>
        <end position="252"/>
    </location>
</feature>
<comment type="caution">
    <text evidence="2">The sequence shown here is derived from an EMBL/GenBank/DDBJ whole genome shotgun (WGS) entry which is preliminary data.</text>
</comment>
<dbReference type="InterPro" id="IPR011009">
    <property type="entry name" value="Kinase-like_dom_sf"/>
</dbReference>
<dbReference type="Proteomes" id="UP000680865">
    <property type="component" value="Unassembled WGS sequence"/>
</dbReference>
<evidence type="ECO:0000259" key="1">
    <source>
        <dbReference type="Pfam" id="PF01636"/>
    </source>
</evidence>